<proteinExistence type="predicted"/>
<keyword evidence="1" id="KW-0812">Transmembrane</keyword>
<organism evidence="2">
    <name type="scientific">Anguilla anguilla</name>
    <name type="common">European freshwater eel</name>
    <name type="synonym">Muraena anguilla</name>
    <dbReference type="NCBI Taxonomy" id="7936"/>
    <lineage>
        <taxon>Eukaryota</taxon>
        <taxon>Metazoa</taxon>
        <taxon>Chordata</taxon>
        <taxon>Craniata</taxon>
        <taxon>Vertebrata</taxon>
        <taxon>Euteleostomi</taxon>
        <taxon>Actinopterygii</taxon>
        <taxon>Neopterygii</taxon>
        <taxon>Teleostei</taxon>
        <taxon>Anguilliformes</taxon>
        <taxon>Anguillidae</taxon>
        <taxon>Anguilla</taxon>
    </lineage>
</organism>
<dbReference type="EMBL" id="GBXM01052481">
    <property type="protein sequence ID" value="JAH56096.1"/>
    <property type="molecule type" value="Transcribed_RNA"/>
</dbReference>
<reference evidence="2" key="1">
    <citation type="submission" date="2014-11" db="EMBL/GenBank/DDBJ databases">
        <authorList>
            <person name="Amaro Gonzalez C."/>
        </authorList>
    </citation>
    <scope>NUCLEOTIDE SEQUENCE</scope>
</reference>
<dbReference type="AlphaFoldDB" id="A0A0E9TR91"/>
<sequence length="45" mass="5179">MISPISLSTLGYMLSGPAALFVFSYVIYLYFLIPLSQYLLRHSEY</sequence>
<keyword evidence="1" id="KW-1133">Transmembrane helix</keyword>
<protein>
    <submittedName>
        <fullName evidence="2">Uncharacterized protein</fullName>
    </submittedName>
</protein>
<feature type="transmembrane region" description="Helical" evidence="1">
    <location>
        <begin position="12"/>
        <end position="33"/>
    </location>
</feature>
<keyword evidence="1" id="KW-0472">Membrane</keyword>
<reference evidence="2" key="2">
    <citation type="journal article" date="2015" name="Fish Shellfish Immunol.">
        <title>Early steps in the European eel (Anguilla anguilla)-Vibrio vulnificus interaction in the gills: Role of the RtxA13 toxin.</title>
        <authorList>
            <person name="Callol A."/>
            <person name="Pajuelo D."/>
            <person name="Ebbesson L."/>
            <person name="Teles M."/>
            <person name="MacKenzie S."/>
            <person name="Amaro C."/>
        </authorList>
    </citation>
    <scope>NUCLEOTIDE SEQUENCE</scope>
</reference>
<accession>A0A0E9TR91</accession>
<evidence type="ECO:0000256" key="1">
    <source>
        <dbReference type="SAM" id="Phobius"/>
    </source>
</evidence>
<evidence type="ECO:0000313" key="2">
    <source>
        <dbReference type="EMBL" id="JAH56096.1"/>
    </source>
</evidence>
<name>A0A0E9TR91_ANGAN</name>